<dbReference type="SUPFAM" id="SSF53098">
    <property type="entry name" value="Ribonuclease H-like"/>
    <property type="match status" value="1"/>
</dbReference>
<evidence type="ECO:0000313" key="4">
    <source>
        <dbReference type="Proteomes" id="UP001249945"/>
    </source>
</evidence>
<dbReference type="GO" id="GO:0015074">
    <property type="term" value="P:DNA integration"/>
    <property type="evidence" value="ECO:0007669"/>
    <property type="project" value="InterPro"/>
</dbReference>
<dbReference type="InterPro" id="IPR048020">
    <property type="entry name" value="Transpos_IS3"/>
</dbReference>
<dbReference type="EMBL" id="JALRMR010000040">
    <property type="protein sequence ID" value="MDT1975503.1"/>
    <property type="molecule type" value="Genomic_DNA"/>
</dbReference>
<feature type="non-terminal residue" evidence="3">
    <location>
        <position position="274"/>
    </location>
</feature>
<feature type="domain" description="Integrase catalytic" evidence="2">
    <location>
        <begin position="96"/>
        <end position="274"/>
    </location>
</feature>
<dbReference type="InterPro" id="IPR012337">
    <property type="entry name" value="RNaseH-like_sf"/>
</dbReference>
<dbReference type="RefSeq" id="WP_311781102.1">
    <property type="nucleotide sequence ID" value="NZ_JALRMR010000040.1"/>
</dbReference>
<dbReference type="PANTHER" id="PTHR46889">
    <property type="entry name" value="TRANSPOSASE INSF FOR INSERTION SEQUENCE IS3B-RELATED"/>
    <property type="match status" value="1"/>
</dbReference>
<dbReference type="Proteomes" id="UP001249945">
    <property type="component" value="Unassembled WGS sequence"/>
</dbReference>
<proteinExistence type="predicted"/>
<comment type="function">
    <text evidence="1">Involved in the transposition of the insertion sequence.</text>
</comment>
<evidence type="ECO:0000259" key="2">
    <source>
        <dbReference type="PROSITE" id="PS50994"/>
    </source>
</evidence>
<reference evidence="3" key="1">
    <citation type="submission" date="2022-04" db="EMBL/GenBank/DDBJ databases">
        <title>Draft genome sequences of lactic acid bacteria (LAB) strains involved in meat spoilage.</title>
        <authorList>
            <person name="Palevich N."/>
        </authorList>
    </citation>
    <scope>NUCLEOTIDE SEQUENCE</scope>
    <source>
        <strain evidence="3">9-14</strain>
    </source>
</reference>
<evidence type="ECO:0000313" key="3">
    <source>
        <dbReference type="EMBL" id="MDT1975503.1"/>
    </source>
</evidence>
<dbReference type="Gene3D" id="3.30.420.10">
    <property type="entry name" value="Ribonuclease H-like superfamily/Ribonuclease H"/>
    <property type="match status" value="1"/>
</dbReference>
<protein>
    <submittedName>
        <fullName evidence="3">IS3 family transposase</fullName>
    </submittedName>
</protein>
<dbReference type="Pfam" id="PF13276">
    <property type="entry name" value="HTH_21"/>
    <property type="match status" value="1"/>
</dbReference>
<dbReference type="InterPro" id="IPR025948">
    <property type="entry name" value="HTH-like_dom"/>
</dbReference>
<evidence type="ECO:0000256" key="1">
    <source>
        <dbReference type="ARBA" id="ARBA00002286"/>
    </source>
</evidence>
<comment type="caution">
    <text evidence="3">The sequence shown here is derived from an EMBL/GenBank/DDBJ whole genome shotgun (WGS) entry which is preliminary data.</text>
</comment>
<gene>
    <name evidence="3" type="ORF">MX635_14020</name>
</gene>
<dbReference type="PANTHER" id="PTHR46889:SF5">
    <property type="entry name" value="INTEGRASE PROTEIN"/>
    <property type="match status" value="1"/>
</dbReference>
<dbReference type="NCBIfam" id="NF033516">
    <property type="entry name" value="transpos_IS3"/>
    <property type="match status" value="1"/>
</dbReference>
<dbReference type="Pfam" id="PF00665">
    <property type="entry name" value="rve"/>
    <property type="match status" value="1"/>
</dbReference>
<dbReference type="Pfam" id="PF13333">
    <property type="entry name" value="rve_2"/>
    <property type="match status" value="1"/>
</dbReference>
<name>A0AAW8RDF7_CARDV</name>
<dbReference type="InterPro" id="IPR036397">
    <property type="entry name" value="RNaseH_sf"/>
</dbReference>
<dbReference type="PROSITE" id="PS50994">
    <property type="entry name" value="INTEGRASE"/>
    <property type="match status" value="1"/>
</dbReference>
<dbReference type="InterPro" id="IPR001584">
    <property type="entry name" value="Integrase_cat-core"/>
</dbReference>
<organism evidence="3 4">
    <name type="scientific">Carnobacterium divergens</name>
    <name type="common">Lactobacillus divergens</name>
    <dbReference type="NCBI Taxonomy" id="2748"/>
    <lineage>
        <taxon>Bacteria</taxon>
        <taxon>Bacillati</taxon>
        <taxon>Bacillota</taxon>
        <taxon>Bacilli</taxon>
        <taxon>Lactobacillales</taxon>
        <taxon>Carnobacteriaceae</taxon>
        <taxon>Carnobacterium</taxon>
    </lineage>
</organism>
<dbReference type="GO" id="GO:0003676">
    <property type="term" value="F:nucleic acid binding"/>
    <property type="evidence" value="ECO:0007669"/>
    <property type="project" value="InterPro"/>
</dbReference>
<sequence length="274" mass="32014">MQFIKQNIDTFSITKLTELFGISRSFYYRHQNKEKFKFSYLEQRIQQLTKENHFLYGYRKIHALISKEFSVGINKVARIMRKYGWNCIAKKKKFKKPGNPYKSFENVINKDWAIDSPLCKLTTDITYLPFGKSMLYLSTIMDTFNSEIVAYKISDHPDTKLAVDTLNQIDTFPKGAILHSDQGSTYTSKEFYEVARKKNVIRSMSRKGTPSDNAPIESFHSSLKSETFYINKEPIGSNNIVIDIVENYITFWNNKRILTKLGHLSPVDYRKKMT</sequence>
<dbReference type="AlphaFoldDB" id="A0AAW8RDF7"/>
<accession>A0AAW8RDF7</accession>
<dbReference type="InterPro" id="IPR050900">
    <property type="entry name" value="Transposase_IS3/IS150/IS904"/>
</dbReference>